<protein>
    <submittedName>
        <fullName evidence="2">Thioredoxin domain-containing protein</fullName>
    </submittedName>
</protein>
<keyword evidence="3" id="KW-1185">Reference proteome</keyword>
<dbReference type="Gene3D" id="3.40.30.10">
    <property type="entry name" value="Glutaredoxin"/>
    <property type="match status" value="1"/>
</dbReference>
<dbReference type="PANTHER" id="PTHR42899:SF1">
    <property type="entry name" value="SPERMATOGENESIS-ASSOCIATED PROTEIN 20"/>
    <property type="match status" value="1"/>
</dbReference>
<evidence type="ECO:0000313" key="3">
    <source>
        <dbReference type="Proteomes" id="UP001060414"/>
    </source>
</evidence>
<name>A0ABY5ZPC1_9BACT</name>
<dbReference type="PIRSF" id="PIRSF006402">
    <property type="entry name" value="UCP006402_thioredoxin"/>
    <property type="match status" value="1"/>
</dbReference>
<dbReference type="PANTHER" id="PTHR42899">
    <property type="entry name" value="SPERMATOGENESIS-ASSOCIATED PROTEIN 20"/>
    <property type="match status" value="1"/>
</dbReference>
<reference evidence="2" key="1">
    <citation type="journal article" date="2022" name="Environ. Microbiol.">
        <title>Geoalkalibacter halelectricus SAP #1 sp. nov. possessing extracellular electron transfer and mineral#reducing capabilities from a haloalkaline environment.</title>
        <authorList>
            <person name="Yadav S."/>
            <person name="Singh R."/>
            <person name="Sundharam S.S."/>
            <person name="Chaudhary S."/>
            <person name="Krishnamurthi S."/>
            <person name="Patil S.A."/>
        </authorList>
    </citation>
    <scope>NUCLEOTIDE SEQUENCE</scope>
    <source>
        <strain evidence="2">SAP-1</strain>
    </source>
</reference>
<dbReference type="InterPro" id="IPR004879">
    <property type="entry name" value="Ssp411-like_TRX"/>
</dbReference>
<accession>A0ABY5ZPC1</accession>
<gene>
    <name evidence="2" type="ORF">L9S41_06300</name>
</gene>
<sequence length="710" mass="79585">MSANPGHQDQLTRLSQIDLAHLPADGGADFNRLIFEKSPYLLQHAENPLDWHPWGDEAFERARRENKPVFLSIGYSTCHWCHVMAHESFEDSEVAELLNQHFICIKVDREERPDIDNTYMTVCQMLTGSGGWPLTLLLTPERMPFFAATYLPKNSRGGMMGLLDLARKVAELWPDNRDRIDQTGEQIRTSLLRLEEAAGHGAALDEQPLRAARHAFLQSFDRHHAGFGQAPKFPTPHNLSLLLRIARRFDDQQARIMALQTLQQMRLGGIYDQIGFGLHRYSVDARWLVPHFEKMLYDQALAALAYLDAWQATGDAFFSQVAGEILDYLGRDLRHPEGAYCCGEDADTEGAEGTFYLWTPAQIREILGQEQGEIVCRIYGVSETGNFEGKNILYLEHDVVELARETHLSAEQLSELLGRARRQLLAARAKRIRPHRDDKVLTGWNGLAIAALARGGALLDAPALIAQAATAADFVLTRLRDANGRLLRRYRAGEAAIPAFLEDYSFLVYGLTELHQAGFDTRYLAEAANLNAEMLRLFQDDQGHLYDTGADAETVLTRGRTRHDGALPAASSVAALNLLRLGRLCGEPKLEEQGERLLSLLLTGVDQNPQAFSQLLIALDYALGPREEVVIYLPDDETRPEAMLATLRRDLRPRTLILLRRPGDREIEKVAAPVRDKYAVKGEVTAWVCRNQSCRPPVTSTEDLVETLSG</sequence>
<evidence type="ECO:0000259" key="1">
    <source>
        <dbReference type="Pfam" id="PF03190"/>
    </source>
</evidence>
<dbReference type="Proteomes" id="UP001060414">
    <property type="component" value="Chromosome"/>
</dbReference>
<dbReference type="CDD" id="cd02955">
    <property type="entry name" value="SSP411"/>
    <property type="match status" value="1"/>
</dbReference>
<dbReference type="SUPFAM" id="SSF52833">
    <property type="entry name" value="Thioredoxin-like"/>
    <property type="match status" value="1"/>
</dbReference>
<evidence type="ECO:0000313" key="2">
    <source>
        <dbReference type="EMBL" id="UWZ81002.1"/>
    </source>
</evidence>
<dbReference type="SUPFAM" id="SSF48208">
    <property type="entry name" value="Six-hairpin glycosidases"/>
    <property type="match status" value="1"/>
</dbReference>
<feature type="domain" description="Spermatogenesis-associated protein 20-like TRX" evidence="1">
    <location>
        <begin position="31"/>
        <end position="191"/>
    </location>
</feature>
<dbReference type="InterPro" id="IPR024705">
    <property type="entry name" value="Ssp411"/>
</dbReference>
<dbReference type="RefSeq" id="WP_260749370.1">
    <property type="nucleotide sequence ID" value="NZ_CP092109.1"/>
</dbReference>
<proteinExistence type="predicted"/>
<organism evidence="2 3">
    <name type="scientific">Geoalkalibacter halelectricus</name>
    <dbReference type="NCBI Taxonomy" id="2847045"/>
    <lineage>
        <taxon>Bacteria</taxon>
        <taxon>Pseudomonadati</taxon>
        <taxon>Thermodesulfobacteriota</taxon>
        <taxon>Desulfuromonadia</taxon>
        <taxon>Desulfuromonadales</taxon>
        <taxon>Geoalkalibacteraceae</taxon>
        <taxon>Geoalkalibacter</taxon>
    </lineage>
</organism>
<dbReference type="EMBL" id="CP092109">
    <property type="protein sequence ID" value="UWZ81002.1"/>
    <property type="molecule type" value="Genomic_DNA"/>
</dbReference>
<dbReference type="InterPro" id="IPR008928">
    <property type="entry name" value="6-hairpin_glycosidase_sf"/>
</dbReference>
<dbReference type="InterPro" id="IPR036249">
    <property type="entry name" value="Thioredoxin-like_sf"/>
</dbReference>
<dbReference type="Pfam" id="PF03190">
    <property type="entry name" value="Thioredox_DsbH"/>
    <property type="match status" value="1"/>
</dbReference>